<keyword evidence="3" id="KW-1185">Reference proteome</keyword>
<dbReference type="PANTHER" id="PTHR47026:SF2">
    <property type="entry name" value="FLAGELLAR ASSOCIATED PROTEIN"/>
    <property type="match status" value="1"/>
</dbReference>
<evidence type="ECO:0000313" key="3">
    <source>
        <dbReference type="Proteomes" id="UP000179807"/>
    </source>
</evidence>
<dbReference type="Proteomes" id="UP000179807">
    <property type="component" value="Unassembled WGS sequence"/>
</dbReference>
<dbReference type="VEuPathDB" id="TrichDB:TRFO_34400"/>
<gene>
    <name evidence="2" type="ORF">TRFO_34400</name>
</gene>
<evidence type="ECO:0000313" key="2">
    <source>
        <dbReference type="EMBL" id="OHS99192.1"/>
    </source>
</evidence>
<dbReference type="RefSeq" id="XP_068352329.1">
    <property type="nucleotide sequence ID" value="XM_068509638.1"/>
</dbReference>
<proteinExistence type="predicted"/>
<dbReference type="EMBL" id="MLAK01001018">
    <property type="protein sequence ID" value="OHS99192.1"/>
    <property type="molecule type" value="Genomic_DNA"/>
</dbReference>
<feature type="coiled-coil region" evidence="1">
    <location>
        <begin position="109"/>
        <end position="143"/>
    </location>
</feature>
<evidence type="ECO:0000256" key="1">
    <source>
        <dbReference type="SAM" id="Coils"/>
    </source>
</evidence>
<dbReference type="GeneID" id="94844342"/>
<sequence>MRFFIEYIQKQPRVEEIAHILSKPPPPPVIKIPALSEEQVKSEIEEIFKTKKIKYYDNQEKLELVVAGLRKTRAEAIERSEYLLAEEADHYAKILISHGQLGSVELMQTAKAAEIKQKLEEARDDLKSKQKKWEELYMKMKETAETEFNELYQKHSSEIKNLENLRKQNPPPSIKKYSNLLLQFRRRQEAMLQGRQYEEAEKMKEVADSMQKEEDEVHLIKWNELINRKIENAKNNQTKQLKVRKAFWRNARQELVNQANKEIEQATKAIEHLEKSYETAQNAVKIASNLKEETKNVQRELKTKYQPKYGQIHATSRMEMKARMDFRQRQILNQRIYTRLPKSTGCSPRGNRK</sequence>
<dbReference type="AlphaFoldDB" id="A0A1J4JJ28"/>
<accession>A0A1J4JJ28</accession>
<name>A0A1J4JJ28_9EUKA</name>
<dbReference type="PANTHER" id="PTHR47026">
    <property type="entry name" value="PIGMENTOSA GTPASE REGULATOR-LIKE PROTEIN, PUTATIVE-RELATED"/>
    <property type="match status" value="1"/>
</dbReference>
<reference evidence="2" key="1">
    <citation type="submission" date="2016-10" db="EMBL/GenBank/DDBJ databases">
        <authorList>
            <person name="Benchimol M."/>
            <person name="Almeida L.G."/>
            <person name="Vasconcelos A.T."/>
            <person name="Perreira-Neves A."/>
            <person name="Rosa I.A."/>
            <person name="Tasca T."/>
            <person name="Bogo M.R."/>
            <person name="de Souza W."/>
        </authorList>
    </citation>
    <scope>NUCLEOTIDE SEQUENCE [LARGE SCALE GENOMIC DNA]</scope>
    <source>
        <strain evidence="2">K</strain>
    </source>
</reference>
<keyword evidence="1" id="KW-0175">Coiled coil</keyword>
<protein>
    <submittedName>
        <fullName evidence="2">Uncharacterized protein</fullName>
    </submittedName>
</protein>
<organism evidence="2 3">
    <name type="scientific">Tritrichomonas foetus</name>
    <dbReference type="NCBI Taxonomy" id="1144522"/>
    <lineage>
        <taxon>Eukaryota</taxon>
        <taxon>Metamonada</taxon>
        <taxon>Parabasalia</taxon>
        <taxon>Tritrichomonadida</taxon>
        <taxon>Tritrichomonadidae</taxon>
        <taxon>Tritrichomonas</taxon>
    </lineage>
</organism>
<feature type="coiled-coil region" evidence="1">
    <location>
        <begin position="249"/>
        <end position="300"/>
    </location>
</feature>
<comment type="caution">
    <text evidence="2">The sequence shown here is derived from an EMBL/GenBank/DDBJ whole genome shotgun (WGS) entry which is preliminary data.</text>
</comment>
<dbReference type="OrthoDB" id="10540852at2759"/>